<dbReference type="Gene3D" id="3.30.565.10">
    <property type="entry name" value="Histidine kinase-like ATPase, C-terminal domain"/>
    <property type="match status" value="1"/>
</dbReference>
<dbReference type="AlphaFoldDB" id="E6QXG5"/>
<dbReference type="PANTHER" id="PTHR45569:SF1">
    <property type="entry name" value="SENSOR PROTEIN KDPD"/>
    <property type="match status" value="1"/>
</dbReference>
<dbReference type="EMBL" id="CABR01000178">
    <property type="protein sequence ID" value="CBI11939.1"/>
    <property type="molecule type" value="Genomic_DNA"/>
</dbReference>
<dbReference type="SMART" id="SM00387">
    <property type="entry name" value="HATPase_c"/>
    <property type="match status" value="1"/>
</dbReference>
<dbReference type="InterPro" id="IPR036890">
    <property type="entry name" value="HATPase_C_sf"/>
</dbReference>
<organism evidence="2">
    <name type="scientific">mine drainage metagenome</name>
    <dbReference type="NCBI Taxonomy" id="410659"/>
    <lineage>
        <taxon>unclassified sequences</taxon>
        <taxon>metagenomes</taxon>
        <taxon>ecological metagenomes</taxon>
    </lineage>
</organism>
<keyword evidence="2" id="KW-0418">Kinase</keyword>
<feature type="domain" description="Histidine kinase" evidence="1">
    <location>
        <begin position="17"/>
        <end position="218"/>
    </location>
</feature>
<dbReference type="PROSITE" id="PS50109">
    <property type="entry name" value="HIS_KIN"/>
    <property type="match status" value="1"/>
</dbReference>
<dbReference type="InterPro" id="IPR003594">
    <property type="entry name" value="HATPase_dom"/>
</dbReference>
<dbReference type="InterPro" id="IPR005467">
    <property type="entry name" value="His_kinase_dom"/>
</dbReference>
<dbReference type="GO" id="GO:0000155">
    <property type="term" value="F:phosphorelay sensor kinase activity"/>
    <property type="evidence" value="ECO:0007669"/>
    <property type="project" value="TreeGrafter"/>
</dbReference>
<proteinExistence type="predicted"/>
<dbReference type="SUPFAM" id="SSF55874">
    <property type="entry name" value="ATPase domain of HSP90 chaperone/DNA topoisomerase II/histidine kinase"/>
    <property type="match status" value="1"/>
</dbReference>
<sequence length="218" mass="24540">MNLIDPAHIDVKTVIALNVHEVKNLMALLMFKLDTVQVVDDAITESRLLCHRVNDHMERMLLLFKLQSEHLTPHISDYSPTDFIDEFVANAQILAGSEIKIVKDVADAPSYWFFDRELVEIAMMNAIHNALRFAQHEIKIRAYQANQMLVLEVTDDGTGYPAEMLAAPVTTFLQTNRGLGLYLAHAIAQIHTNKNSHGQLSLHNNQHTHGAVFGLQLP</sequence>
<dbReference type="PANTHER" id="PTHR45569">
    <property type="entry name" value="SENSOR PROTEIN KDPD"/>
    <property type="match status" value="1"/>
</dbReference>
<name>E6QXG5_9ZZZZ</name>
<dbReference type="InterPro" id="IPR052023">
    <property type="entry name" value="Histidine_kinase_KdpD"/>
</dbReference>
<dbReference type="GO" id="GO:0005886">
    <property type="term" value="C:plasma membrane"/>
    <property type="evidence" value="ECO:0007669"/>
    <property type="project" value="TreeGrafter"/>
</dbReference>
<comment type="caution">
    <text evidence="2">The sequence shown here is derived from an EMBL/GenBank/DDBJ whole genome shotgun (WGS) entry which is preliminary data.</text>
</comment>
<keyword evidence="2" id="KW-0808">Transferase</keyword>
<evidence type="ECO:0000313" key="2">
    <source>
        <dbReference type="EMBL" id="CBI11939.1"/>
    </source>
</evidence>
<protein>
    <submittedName>
        <fullName evidence="2">Putative Signal transduction histidine kinase sensor protein</fullName>
    </submittedName>
</protein>
<accession>E6QXG5</accession>
<dbReference type="Pfam" id="PF02518">
    <property type="entry name" value="HATPase_c"/>
    <property type="match status" value="1"/>
</dbReference>
<reference evidence="2" key="1">
    <citation type="submission" date="2009-10" db="EMBL/GenBank/DDBJ databases">
        <title>Diversity of trophic interactions inside an arsenic-rich microbial ecosystem.</title>
        <authorList>
            <person name="Bertin P.N."/>
            <person name="Heinrich-Salmeron A."/>
            <person name="Pelletier E."/>
            <person name="Goulhen-Chollet F."/>
            <person name="Arsene-Ploetze F."/>
            <person name="Gallien S."/>
            <person name="Calteau A."/>
            <person name="Vallenet D."/>
            <person name="Casiot C."/>
            <person name="Chane-Woon-Ming B."/>
            <person name="Giloteaux L."/>
            <person name="Barakat M."/>
            <person name="Bonnefoy V."/>
            <person name="Bruneel O."/>
            <person name="Chandler M."/>
            <person name="Cleiss J."/>
            <person name="Duran R."/>
            <person name="Elbaz-Poulichet F."/>
            <person name="Fonknechten N."/>
            <person name="Lauga B."/>
            <person name="Mornico D."/>
            <person name="Ortet P."/>
            <person name="Schaeffer C."/>
            <person name="Siguier P."/>
            <person name="Alexander Thil Smith A."/>
            <person name="Van Dorsselaer A."/>
            <person name="Weissenbach J."/>
            <person name="Medigue C."/>
            <person name="Le Paslier D."/>
        </authorList>
    </citation>
    <scope>NUCLEOTIDE SEQUENCE</scope>
</reference>
<evidence type="ECO:0000259" key="1">
    <source>
        <dbReference type="PROSITE" id="PS50109"/>
    </source>
</evidence>
<gene>
    <name evidence="2" type="ORF">CARN7_2791</name>
</gene>